<name>K9E6T5_9LACT</name>
<dbReference type="RefSeq" id="WP_003779241.1">
    <property type="nucleotide sequence ID" value="NZ_JH992963.1"/>
</dbReference>
<dbReference type="Proteomes" id="UP000009875">
    <property type="component" value="Unassembled WGS sequence"/>
</dbReference>
<dbReference type="EMBL" id="AGXA01000034">
    <property type="protein sequence ID" value="EKU92864.1"/>
    <property type="molecule type" value="Genomic_DNA"/>
</dbReference>
<organism evidence="2 3">
    <name type="scientific">Alloiococcus otitis ATCC 51267</name>
    <dbReference type="NCBI Taxonomy" id="883081"/>
    <lineage>
        <taxon>Bacteria</taxon>
        <taxon>Bacillati</taxon>
        <taxon>Bacillota</taxon>
        <taxon>Bacilli</taxon>
        <taxon>Lactobacillales</taxon>
        <taxon>Carnobacteriaceae</taxon>
        <taxon>Alloiococcus</taxon>
    </lineage>
</organism>
<accession>K9E6T5</accession>
<dbReference type="NCBIfam" id="TIGR01633">
    <property type="entry name" value="phi3626_gp14_N"/>
    <property type="match status" value="1"/>
</dbReference>
<dbReference type="STRING" id="883081.HMPREF9698_01617"/>
<dbReference type="InterPro" id="IPR006520">
    <property type="entry name" value="Dit_BPSPP_N"/>
</dbReference>
<evidence type="ECO:0000259" key="1">
    <source>
        <dbReference type="Pfam" id="PF05709"/>
    </source>
</evidence>
<comment type="caution">
    <text evidence="2">The sequence shown here is derived from an EMBL/GenBank/DDBJ whole genome shotgun (WGS) entry which is preliminary data.</text>
</comment>
<reference evidence="2 3" key="1">
    <citation type="submission" date="2012-09" db="EMBL/GenBank/DDBJ databases">
        <title>The Genome Sequence of Alloiococcus otitis ATCC 51267.</title>
        <authorList>
            <consortium name="The Broad Institute Genome Sequencing Platform"/>
            <person name="Earl A."/>
            <person name="Ward D."/>
            <person name="Feldgarden M."/>
            <person name="Gevers D."/>
            <person name="Huys G."/>
            <person name="Walker B."/>
            <person name="Young S.K."/>
            <person name="Zeng Q."/>
            <person name="Gargeya S."/>
            <person name="Fitzgerald M."/>
            <person name="Haas B."/>
            <person name="Abouelleil A."/>
            <person name="Alvarado L."/>
            <person name="Arachchi H.M."/>
            <person name="Berlin A.M."/>
            <person name="Chapman S.B."/>
            <person name="Goldberg J."/>
            <person name="Griggs A."/>
            <person name="Gujja S."/>
            <person name="Hansen M."/>
            <person name="Howarth C."/>
            <person name="Imamovic A."/>
            <person name="Larimer J."/>
            <person name="McCowen C."/>
            <person name="Montmayeur A."/>
            <person name="Murphy C."/>
            <person name="Neiman D."/>
            <person name="Pearson M."/>
            <person name="Priest M."/>
            <person name="Roberts A."/>
            <person name="Saif S."/>
            <person name="Shea T."/>
            <person name="Sisk P."/>
            <person name="Sykes S."/>
            <person name="Wortman J."/>
            <person name="Nusbaum C."/>
            <person name="Birren B."/>
        </authorList>
    </citation>
    <scope>NUCLEOTIDE SEQUENCE [LARGE SCALE GENOMIC DNA]</scope>
    <source>
        <strain evidence="2 3">ATCC 51267</strain>
    </source>
</reference>
<proteinExistence type="predicted"/>
<dbReference type="HOGENOM" id="CLU_094981_0_0_9"/>
<feature type="non-terminal residue" evidence="2">
    <location>
        <position position="190"/>
    </location>
</feature>
<evidence type="ECO:0000313" key="2">
    <source>
        <dbReference type="EMBL" id="EKU92864.1"/>
    </source>
</evidence>
<evidence type="ECO:0000313" key="3">
    <source>
        <dbReference type="Proteomes" id="UP000009875"/>
    </source>
</evidence>
<gene>
    <name evidence="2" type="ORF">HMPREF9698_01617</name>
</gene>
<dbReference type="OrthoDB" id="3078561at2"/>
<keyword evidence="3" id="KW-1185">Reference proteome</keyword>
<dbReference type="Pfam" id="PF05709">
    <property type="entry name" value="Sipho_tail"/>
    <property type="match status" value="1"/>
</dbReference>
<dbReference type="AlphaFoldDB" id="K9E6T5"/>
<sequence length="190" mass="20958">MYNFTDTNQGASRSSAPSDNLLIGGEPLSDLIPGYRQLSVSGRGLMGESLSLTDVPLRDGTWFNYTTTEPRVLTVEFLLEADSSSDLRVQFNQLNKALRRGQDELDLTFADEPDWHYYGYLSEVGDFTEDGLSVLSSFTLLCPSSYAYRNKQTGTRVSLTYADEVLPDKISISPSGGSTIELTNSKGDRL</sequence>
<dbReference type="InterPro" id="IPR008841">
    <property type="entry name" value="Siphovirus-type_tail_N"/>
</dbReference>
<feature type="domain" description="Siphovirus-type tail component RIFT-related" evidence="1">
    <location>
        <begin position="42"/>
        <end position="124"/>
    </location>
</feature>
<protein>
    <recommendedName>
        <fullName evidence="1">Siphovirus-type tail component RIFT-related domain-containing protein</fullName>
    </recommendedName>
</protein>
<dbReference type="Gene3D" id="2.40.30.200">
    <property type="match status" value="1"/>
</dbReference>
<dbReference type="eggNOG" id="COG4722">
    <property type="taxonomic scope" value="Bacteria"/>
</dbReference>